<dbReference type="Pfam" id="PF00072">
    <property type="entry name" value="Response_reg"/>
    <property type="match status" value="1"/>
</dbReference>
<dbReference type="GO" id="GO:0000156">
    <property type="term" value="F:phosphorelay response regulator activity"/>
    <property type="evidence" value="ECO:0007669"/>
    <property type="project" value="TreeGrafter"/>
</dbReference>
<dbReference type="PROSITE" id="PS50110">
    <property type="entry name" value="RESPONSE_REGULATORY"/>
    <property type="match status" value="1"/>
</dbReference>
<dbReference type="GO" id="GO:0032993">
    <property type="term" value="C:protein-DNA complex"/>
    <property type="evidence" value="ECO:0007669"/>
    <property type="project" value="TreeGrafter"/>
</dbReference>
<evidence type="ECO:0000256" key="4">
    <source>
        <dbReference type="PROSITE-ProRule" id="PRU00169"/>
    </source>
</evidence>
<gene>
    <name evidence="8" type="ORF">FXN63_15495</name>
</gene>
<dbReference type="EMBL" id="CP043046">
    <property type="protein sequence ID" value="QEI07086.1"/>
    <property type="molecule type" value="Genomic_DNA"/>
</dbReference>
<dbReference type="Gene3D" id="3.40.50.2300">
    <property type="match status" value="1"/>
</dbReference>
<dbReference type="PANTHER" id="PTHR48111">
    <property type="entry name" value="REGULATOR OF RPOS"/>
    <property type="match status" value="1"/>
</dbReference>
<evidence type="ECO:0000256" key="3">
    <source>
        <dbReference type="ARBA" id="ARBA00023125"/>
    </source>
</evidence>
<keyword evidence="3 5" id="KW-0238">DNA-binding</keyword>
<evidence type="ECO:0000256" key="5">
    <source>
        <dbReference type="PROSITE-ProRule" id="PRU01091"/>
    </source>
</evidence>
<evidence type="ECO:0000256" key="2">
    <source>
        <dbReference type="ARBA" id="ARBA00023012"/>
    </source>
</evidence>
<dbReference type="Gene3D" id="6.10.250.690">
    <property type="match status" value="1"/>
</dbReference>
<evidence type="ECO:0000259" key="6">
    <source>
        <dbReference type="PROSITE" id="PS50110"/>
    </source>
</evidence>
<feature type="DNA-binding region" description="OmpR/PhoB-type" evidence="5">
    <location>
        <begin position="127"/>
        <end position="225"/>
    </location>
</feature>
<keyword evidence="2" id="KW-0902">Two-component regulatory system</keyword>
<dbReference type="RefSeq" id="WP_148816133.1">
    <property type="nucleotide sequence ID" value="NZ_CP043046.1"/>
</dbReference>
<dbReference type="SUPFAM" id="SSF52172">
    <property type="entry name" value="CheY-like"/>
    <property type="match status" value="1"/>
</dbReference>
<dbReference type="AlphaFoldDB" id="A0A5C0AZH0"/>
<dbReference type="CDD" id="cd17574">
    <property type="entry name" value="REC_OmpR"/>
    <property type="match status" value="1"/>
</dbReference>
<dbReference type="Pfam" id="PF00486">
    <property type="entry name" value="Trans_reg_C"/>
    <property type="match status" value="1"/>
</dbReference>
<dbReference type="SMART" id="SM00862">
    <property type="entry name" value="Trans_reg_C"/>
    <property type="match status" value="1"/>
</dbReference>
<accession>A0A5C0AZH0</accession>
<evidence type="ECO:0000256" key="1">
    <source>
        <dbReference type="ARBA" id="ARBA00022553"/>
    </source>
</evidence>
<proteinExistence type="predicted"/>
<feature type="modified residue" description="4-aspartylphosphate" evidence="4">
    <location>
        <position position="51"/>
    </location>
</feature>
<evidence type="ECO:0000259" key="7">
    <source>
        <dbReference type="PROSITE" id="PS51755"/>
    </source>
</evidence>
<dbReference type="InterPro" id="IPR011006">
    <property type="entry name" value="CheY-like_superfamily"/>
</dbReference>
<dbReference type="GO" id="GO:0005829">
    <property type="term" value="C:cytosol"/>
    <property type="evidence" value="ECO:0007669"/>
    <property type="project" value="TreeGrafter"/>
</dbReference>
<dbReference type="PANTHER" id="PTHR48111:SF40">
    <property type="entry name" value="PHOSPHATE REGULON TRANSCRIPTIONAL REGULATORY PROTEIN PHOB"/>
    <property type="match status" value="1"/>
</dbReference>
<dbReference type="KEGG" id="pacr:FXN63_15495"/>
<keyword evidence="9" id="KW-1185">Reference proteome</keyword>
<name>A0A5C0AZH0_9BURK</name>
<dbReference type="Proteomes" id="UP000325161">
    <property type="component" value="Chromosome"/>
</dbReference>
<dbReference type="SMART" id="SM00448">
    <property type="entry name" value="REC"/>
    <property type="match status" value="1"/>
</dbReference>
<dbReference type="InterPro" id="IPR036388">
    <property type="entry name" value="WH-like_DNA-bd_sf"/>
</dbReference>
<organism evidence="8 9">
    <name type="scientific">Pigmentiphaga aceris</name>
    <dbReference type="NCBI Taxonomy" id="1940612"/>
    <lineage>
        <taxon>Bacteria</taxon>
        <taxon>Pseudomonadati</taxon>
        <taxon>Pseudomonadota</taxon>
        <taxon>Betaproteobacteria</taxon>
        <taxon>Burkholderiales</taxon>
        <taxon>Alcaligenaceae</taxon>
        <taxon>Pigmentiphaga</taxon>
    </lineage>
</organism>
<dbReference type="InterPro" id="IPR039420">
    <property type="entry name" value="WalR-like"/>
</dbReference>
<dbReference type="GO" id="GO:0006355">
    <property type="term" value="P:regulation of DNA-templated transcription"/>
    <property type="evidence" value="ECO:0007669"/>
    <property type="project" value="InterPro"/>
</dbReference>
<reference evidence="8 9" key="1">
    <citation type="submission" date="2019-08" db="EMBL/GenBank/DDBJ databases">
        <title>Amphibian skin-associated Pigmentiphaga: genome sequence and occurrence across geography and hosts.</title>
        <authorList>
            <person name="Bletz M.C."/>
            <person name="Bunk B."/>
            <person name="Sproeer C."/>
            <person name="Biwer P."/>
            <person name="Reiter S."/>
            <person name="Rabemananjara F.C.E."/>
            <person name="Schulz S."/>
            <person name="Overmann J."/>
            <person name="Vences M."/>
        </authorList>
    </citation>
    <scope>NUCLEOTIDE SEQUENCE [LARGE SCALE GENOMIC DNA]</scope>
    <source>
        <strain evidence="8 9">Mada1488</strain>
    </source>
</reference>
<dbReference type="GO" id="GO:0000976">
    <property type="term" value="F:transcription cis-regulatory region binding"/>
    <property type="evidence" value="ECO:0007669"/>
    <property type="project" value="TreeGrafter"/>
</dbReference>
<feature type="domain" description="Response regulatory" evidence="6">
    <location>
        <begin position="2"/>
        <end position="117"/>
    </location>
</feature>
<dbReference type="InterPro" id="IPR001789">
    <property type="entry name" value="Sig_transdc_resp-reg_receiver"/>
</dbReference>
<feature type="domain" description="OmpR/PhoB-type" evidence="7">
    <location>
        <begin position="127"/>
        <end position="225"/>
    </location>
</feature>
<evidence type="ECO:0000313" key="9">
    <source>
        <dbReference type="Proteomes" id="UP000325161"/>
    </source>
</evidence>
<protein>
    <submittedName>
        <fullName evidence="8">Response regulator transcription factor</fullName>
    </submittedName>
</protein>
<dbReference type="PROSITE" id="PS51755">
    <property type="entry name" value="OMPR_PHOB"/>
    <property type="match status" value="1"/>
</dbReference>
<dbReference type="CDD" id="cd00383">
    <property type="entry name" value="trans_reg_C"/>
    <property type="match status" value="1"/>
</dbReference>
<sequence>MRIAILEDDPAHARSIQSALIRLDHDCHLFDDGRALLRALHRDRFDMFILDWHVPHVEGPEVVAWVRRHIREQVPVLFVTSRGGEEDVIEGLDAGADDYMIKPIRPQELKARVTALLRRAYPDLIRSPATIFGVYSFDLHRRQLALREQPVPLKPKEYELALFLFRNAGRLLSHEHLLSELWGRAGVDTRTVSTHVSQLRRKLELRPQNGYRLTPVYGLGYRFEAVDPTADEGEQA</sequence>
<dbReference type="Gene3D" id="1.10.10.10">
    <property type="entry name" value="Winged helix-like DNA-binding domain superfamily/Winged helix DNA-binding domain"/>
    <property type="match status" value="1"/>
</dbReference>
<dbReference type="OrthoDB" id="9802426at2"/>
<keyword evidence="1 4" id="KW-0597">Phosphoprotein</keyword>
<dbReference type="InterPro" id="IPR001867">
    <property type="entry name" value="OmpR/PhoB-type_DNA-bd"/>
</dbReference>
<evidence type="ECO:0000313" key="8">
    <source>
        <dbReference type="EMBL" id="QEI07086.1"/>
    </source>
</evidence>